<dbReference type="RefSeq" id="WP_193112111.1">
    <property type="nucleotide sequence ID" value="NZ_CP041407.1"/>
</dbReference>
<evidence type="ECO:0000313" key="2">
    <source>
        <dbReference type="EMBL" id="QOP46768.1"/>
    </source>
</evidence>
<dbReference type="EMBL" id="CP041407">
    <property type="protein sequence ID" value="QOP46768.1"/>
    <property type="molecule type" value="Genomic_DNA"/>
</dbReference>
<evidence type="ECO:0000313" key="3">
    <source>
        <dbReference type="Proteomes" id="UP000593580"/>
    </source>
</evidence>
<dbReference type="GO" id="GO:0008237">
    <property type="term" value="F:metallopeptidase activity"/>
    <property type="evidence" value="ECO:0007669"/>
    <property type="project" value="UniProtKB-KW"/>
</dbReference>
<keyword evidence="2" id="KW-0378">Hydrolase</keyword>
<keyword evidence="2" id="KW-0645">Protease</keyword>
<dbReference type="GO" id="GO:0006508">
    <property type="term" value="P:proteolysis"/>
    <property type="evidence" value="ECO:0007669"/>
    <property type="project" value="UniProtKB-KW"/>
</dbReference>
<gene>
    <name evidence="2" type="ORF">FM071_10355</name>
</gene>
<sequence length="166" mass="19700">MLQKRLELFFLSLILVAVSILGVNYYRSYSFKHNPLPNEYLQRIHNKEQDVLEHMQRNFGFRIEFPIIITDKIPGRLYGLTSYENGRITILLNKKVMQESMDYMIESVIPHEYAHALLFYLHKNSNEKSGHSELWKETCQKLGGQDCRQYVDQQEIILSKMPFKVQ</sequence>
<name>A0A7M1BD57_9BACT</name>
<evidence type="ECO:0000259" key="1">
    <source>
        <dbReference type="Pfam" id="PF10263"/>
    </source>
</evidence>
<geneLocation type="plasmid" evidence="2 3">
    <name>unnamed</name>
</geneLocation>
<proteinExistence type="predicted"/>
<dbReference type="Proteomes" id="UP000593580">
    <property type="component" value="Plasmid unnamed"/>
</dbReference>
<dbReference type="AlphaFoldDB" id="A0A7M1BD57"/>
<keyword evidence="2" id="KW-0614">Plasmid</keyword>
<reference evidence="2 3" key="1">
    <citation type="submission" date="2019-07" db="EMBL/GenBank/DDBJ databases">
        <title>Sulfurimonas paralvinellae sp. nov., a novel mesophilic, hydrogen- and sulfur-oxidizing chemolithoautotroph within the Epsilonproteo- bacteria isolated from a deep-sea hydrothermal vent polychaete nest, reclassification of Thiomicrospira denitrificans as Sulfurimonas denitrificans comb. nov. and emended description of the genus Sulfurimonas.</title>
        <authorList>
            <person name="Wang S."/>
            <person name="Jiang L."/>
            <person name="Shao Z."/>
        </authorList>
    </citation>
    <scope>NUCLEOTIDE SEQUENCE [LARGE SCALE GENOMIC DNA]</scope>
    <source>
        <strain evidence="2 3">GO25</strain>
        <plasmid evidence="2 3">unnamed</plasmid>
    </source>
</reference>
<dbReference type="GO" id="GO:0006950">
    <property type="term" value="P:response to stress"/>
    <property type="evidence" value="ECO:0007669"/>
    <property type="project" value="UniProtKB-ARBA"/>
</dbReference>
<keyword evidence="2" id="KW-0482">Metalloprotease</keyword>
<organism evidence="2 3">
    <name type="scientific">Sulfurimonas paralvinellae</name>
    <dbReference type="NCBI Taxonomy" id="317658"/>
    <lineage>
        <taxon>Bacteria</taxon>
        <taxon>Pseudomonadati</taxon>
        <taxon>Campylobacterota</taxon>
        <taxon>Epsilonproteobacteria</taxon>
        <taxon>Campylobacterales</taxon>
        <taxon>Sulfurimonadaceae</taxon>
        <taxon>Sulfurimonas</taxon>
    </lineage>
</organism>
<dbReference type="KEGG" id="spal:FM071_10355"/>
<dbReference type="InterPro" id="IPR006640">
    <property type="entry name" value="SprT-like_domain"/>
</dbReference>
<protein>
    <submittedName>
        <fullName evidence="2">SprT family zinc-dependent metalloprotease</fullName>
    </submittedName>
</protein>
<dbReference type="Pfam" id="PF10263">
    <property type="entry name" value="SprT-like"/>
    <property type="match status" value="1"/>
</dbReference>
<accession>A0A7M1BD57</accession>
<keyword evidence="3" id="KW-1185">Reference proteome</keyword>
<feature type="domain" description="SprT-like" evidence="1">
    <location>
        <begin position="73"/>
        <end position="145"/>
    </location>
</feature>